<dbReference type="KEGG" id="cthr:CTHT_0024580"/>
<dbReference type="PDB" id="6RXT">
    <property type="method" value="EM"/>
    <property type="resolution" value="7.00 A"/>
    <property type="chains" value="CU=1-311"/>
</dbReference>
<dbReference type="EMDB" id="EMD-10054"/>
<dbReference type="PDB" id="6RXY">
    <property type="method" value="EM"/>
    <property type="resolution" value="4.70 A"/>
    <property type="chains" value="CU=1-311"/>
</dbReference>
<dbReference type="EMDB" id="EMD-3847"/>
<dbReference type="PDBsum" id="6RXV"/>
<evidence type="ECO:0000256" key="1">
    <source>
        <dbReference type="SAM" id="MobiDB-lite"/>
    </source>
</evidence>
<dbReference type="PDB" id="5OQL">
    <property type="method" value="EM"/>
    <property type="resolution" value="3.20 A"/>
    <property type="chains" value="0=1-311"/>
</dbReference>
<dbReference type="PDB" id="6RXX">
    <property type="method" value="EM"/>
    <property type="resolution" value="7.10 A"/>
    <property type="chains" value="CU=1-311"/>
</dbReference>
<name>G0S5F1_CHATD</name>
<feature type="region of interest" description="Disordered" evidence="1">
    <location>
        <begin position="175"/>
        <end position="194"/>
    </location>
</feature>
<dbReference type="EMDB" id="EMD-10055"/>
<reference evidence="4" key="2">
    <citation type="journal article" date="2017" name="Nat. Struct. Mol. Biol.">
        <title>3.2-A-resolution structure of the 90S preribosome before A1 pre-rRNA cleavage.</title>
        <authorList>
            <person name="Cheng J."/>
            <person name="Kellner N."/>
            <person name="Berninghausen O."/>
            <person name="Hurt E."/>
            <person name="Beckmann R."/>
        </authorList>
    </citation>
    <scope>STRUCTURE BY ELECTRON MICROSCOPY (3.20 ANGSTROMS)</scope>
</reference>
<keyword evidence="3" id="KW-1185">Reference proteome</keyword>
<dbReference type="GO" id="GO:0000462">
    <property type="term" value="P:maturation of SSU-rRNA from tricistronic rRNA transcript (SSU-rRNA, 5.8S rRNA, LSU-rRNA)"/>
    <property type="evidence" value="ECO:0007669"/>
    <property type="project" value="TreeGrafter"/>
</dbReference>
<dbReference type="AlphaFoldDB" id="G0S5F1"/>
<feature type="region of interest" description="Disordered" evidence="1">
    <location>
        <begin position="292"/>
        <end position="311"/>
    </location>
</feature>
<dbReference type="PDB" id="6RXU">
    <property type="method" value="EM"/>
    <property type="resolution" value="3.50 A"/>
    <property type="chains" value="CU=1-311"/>
</dbReference>
<evidence type="ECO:0007829" key="5">
    <source>
        <dbReference type="PDB" id="6RXT"/>
    </source>
</evidence>
<protein>
    <submittedName>
        <fullName evidence="2">Uncharacterized protein</fullName>
    </submittedName>
</protein>
<dbReference type="EMDB" id="EMD-10056"/>
<dbReference type="PDBsum" id="6RXU"/>
<evidence type="ECO:0007829" key="6">
    <source>
        <dbReference type="PDB" id="6RXU"/>
    </source>
</evidence>
<evidence type="ECO:0000313" key="2">
    <source>
        <dbReference type="EMBL" id="EGS20624.1"/>
    </source>
</evidence>
<dbReference type="GO" id="GO:0005730">
    <property type="term" value="C:nucleolus"/>
    <property type="evidence" value="ECO:0007669"/>
    <property type="project" value="TreeGrafter"/>
</dbReference>
<dbReference type="EMDB" id="EMD-10053"/>
<dbReference type="InterPro" id="IPR053030">
    <property type="entry name" value="Ribosomal_biogenesis_FAF1-like"/>
</dbReference>
<gene>
    <name evidence="2" type="ORF">CTHT_0024580</name>
</gene>
<accession>G0S5F1</accession>
<organism evidence="3">
    <name type="scientific">Chaetomium thermophilum (strain DSM 1495 / CBS 144.50 / IMI 039719)</name>
    <name type="common">Thermochaetoides thermophila</name>
    <dbReference type="NCBI Taxonomy" id="759272"/>
    <lineage>
        <taxon>Eukaryota</taxon>
        <taxon>Fungi</taxon>
        <taxon>Dikarya</taxon>
        <taxon>Ascomycota</taxon>
        <taxon>Pezizomycotina</taxon>
        <taxon>Sordariomycetes</taxon>
        <taxon>Sordariomycetidae</taxon>
        <taxon>Sordariales</taxon>
        <taxon>Chaetomiaceae</taxon>
        <taxon>Thermochaetoides</taxon>
    </lineage>
</organism>
<dbReference type="OrthoDB" id="5556956at2759"/>
<reference evidence="5 6" key="3">
    <citation type="journal article" date="2019" name="Mol. Cell">
        <title>Thermophile 90S Pre-ribosome Structures Reveal the Reverse Order of Co-transcriptional 18S rRNA Subdomain Integration.</title>
        <authorList>
            <person name="Cheng J."/>
            <person name="Bassler J."/>
            <person name="Fischer P."/>
            <person name="Lau B."/>
            <person name="Kellner N."/>
            <person name="Kunze R."/>
            <person name="Griesel S."/>
            <person name="Kallas M."/>
            <person name="Berninghausen O."/>
            <person name="Strauss D."/>
            <person name="Beckmann R."/>
            <person name="Hurt E."/>
        </authorList>
    </citation>
    <scope>STRUCTURE BY ELECTRON MICROSCOPY (3.50 ANGSTROMS)</scope>
</reference>
<dbReference type="EMBL" id="GL988041">
    <property type="protein sequence ID" value="EGS20624.1"/>
    <property type="molecule type" value="Genomic_DNA"/>
</dbReference>
<dbReference type="PDBsum" id="6RXT"/>
<dbReference type="PANTHER" id="PTHR28096:SF1">
    <property type="entry name" value="PROTEIN FAF1"/>
    <property type="match status" value="1"/>
</dbReference>
<dbReference type="Proteomes" id="UP000008066">
    <property type="component" value="Unassembled WGS sequence"/>
</dbReference>
<dbReference type="PDB" id="6RXV">
    <property type="method" value="EM"/>
    <property type="resolution" value="4.00 A"/>
    <property type="chains" value="CU=1-311"/>
</dbReference>
<sequence length="311" mass="34512">MPGLLGKRKSRAEEDPEAVAKAQELLRKHFEAQFKPIDLAPLPRRAIESEDEEDESSEEGSDVNSGEGDEWDGISGDEDGTESEGDESDDEPHVVQVVDYSNDSSAADGKMSKQELKVYLSSRPPDPTRKSSSSKPKPSKKSTDDSFPEDSAELLANDLALQRLIAESHILSEAGANPSHWQSSHAATTGTNTRAFATGRIAKKTTDMRIQALGAKESILTQQKMPMNMRKGIVKHQEEKEKKRRQEARENGIVLEREVKKKKTVRKRRERPVDLPAVGRMRGAELRISAKEAAAIAREVRGPQGRGKRRR</sequence>
<dbReference type="PDBsum" id="5OQL"/>
<dbReference type="HOGENOM" id="CLU_054969_0_0_1"/>
<dbReference type="PDBsum" id="6RXZ"/>
<dbReference type="PDBsum" id="6RXY"/>
<dbReference type="EMDB" id="EMD-10052"/>
<dbReference type="PDBsum" id="6RXX"/>
<feature type="compositionally biased region" description="Polar residues" evidence="1">
    <location>
        <begin position="179"/>
        <end position="194"/>
    </location>
</feature>
<proteinExistence type="evidence at protein level"/>
<evidence type="ECO:0000313" key="3">
    <source>
        <dbReference type="Proteomes" id="UP000008066"/>
    </source>
</evidence>
<dbReference type="OMA" id="FEAQFKP"/>
<dbReference type="GeneID" id="18256496"/>
<dbReference type="RefSeq" id="XP_006692920.1">
    <property type="nucleotide sequence ID" value="XM_006692857.1"/>
</dbReference>
<dbReference type="IntAct" id="G0S5F1">
    <property type="interactions" value="1"/>
</dbReference>
<dbReference type="PANTHER" id="PTHR28096">
    <property type="entry name" value="PROTEIN FAF1"/>
    <property type="match status" value="1"/>
</dbReference>
<dbReference type="eggNOG" id="ENOG502QVP1">
    <property type="taxonomic scope" value="Eukaryota"/>
</dbReference>
<feature type="region of interest" description="Disordered" evidence="1">
    <location>
        <begin position="36"/>
        <end position="151"/>
    </location>
</feature>
<dbReference type="STRING" id="759272.G0S5F1"/>
<keyword evidence="4 5" id="KW-0002">3D-structure</keyword>
<dbReference type="SMR" id="G0S5F1"/>
<feature type="region of interest" description="Disordered" evidence="1">
    <location>
        <begin position="235"/>
        <end position="255"/>
    </location>
</feature>
<feature type="compositionally biased region" description="Acidic residues" evidence="1">
    <location>
        <begin position="49"/>
        <end position="90"/>
    </location>
</feature>
<reference evidence="2 3" key="1">
    <citation type="journal article" date="2011" name="Cell">
        <title>Insight into structure and assembly of the nuclear pore complex by utilizing the genome of a eukaryotic thermophile.</title>
        <authorList>
            <person name="Amlacher S."/>
            <person name="Sarges P."/>
            <person name="Flemming D."/>
            <person name="van Noort V."/>
            <person name="Kunze R."/>
            <person name="Devos D.P."/>
            <person name="Arumugam M."/>
            <person name="Bork P."/>
            <person name="Hurt E."/>
        </authorList>
    </citation>
    <scope>NUCLEOTIDE SEQUENCE [LARGE SCALE GENOMIC DNA]</scope>
    <source>
        <strain evidence="3">DSM 1495 / CBS 144.50 / IMI 039719</strain>
    </source>
</reference>
<dbReference type="EMDB" id="EMD-10051"/>
<evidence type="ECO:0007829" key="4">
    <source>
        <dbReference type="PDB" id="5OQL"/>
    </source>
</evidence>
<dbReference type="PDB" id="6RXZ">
    <property type="method" value="EM"/>
    <property type="resolution" value="4.40 A"/>
    <property type="chains" value="CU=1-311"/>
</dbReference>